<feature type="chain" id="PRO_5046690301" evidence="1">
    <location>
        <begin position="27"/>
        <end position="321"/>
    </location>
</feature>
<dbReference type="Proteomes" id="UP001500954">
    <property type="component" value="Unassembled WGS sequence"/>
</dbReference>
<evidence type="ECO:0000313" key="2">
    <source>
        <dbReference type="EMBL" id="GAA3573715.1"/>
    </source>
</evidence>
<keyword evidence="3" id="KW-1185">Reference proteome</keyword>
<evidence type="ECO:0000256" key="1">
    <source>
        <dbReference type="SAM" id="SignalP"/>
    </source>
</evidence>
<dbReference type="PROSITE" id="PS51257">
    <property type="entry name" value="PROKAR_LIPOPROTEIN"/>
    <property type="match status" value="1"/>
</dbReference>
<sequence>MKKKTFFKYTLLFSIIVFFQSCTSSSEDEIIEDPLTNWQAKTRLRVTPQEDKDTFIWYKDLLTNEEYWGNKTVELDMTIMSPLSGSDFSKVDFYLTVEEKEGFNYTAPFDTTGKMIGSKSINDSEEFTLSIDADDAYGLFLSNFKNSRSSSLAREGDIFLLYWVITAKDGSTLDSRTTLREGNRYGMKVKVEDYAPPVWEGTFDFEWIVVSGGAANWGGVYVGKTGSVNIAHLGNQVYSMSNLLWDYKYGTSGKIYFDFLSGETYVEGKSSEHWTISNINGSSMDIEFWYSYSDAYDETGTIRFTRTDGLDWPTNIYSTER</sequence>
<reference evidence="3" key="1">
    <citation type="journal article" date="2019" name="Int. J. Syst. Evol. Microbiol.">
        <title>The Global Catalogue of Microorganisms (GCM) 10K type strain sequencing project: providing services to taxonomists for standard genome sequencing and annotation.</title>
        <authorList>
            <consortium name="The Broad Institute Genomics Platform"/>
            <consortium name="The Broad Institute Genome Sequencing Center for Infectious Disease"/>
            <person name="Wu L."/>
            <person name="Ma J."/>
        </authorList>
    </citation>
    <scope>NUCLEOTIDE SEQUENCE [LARGE SCALE GENOMIC DNA]</scope>
    <source>
        <strain evidence="3">JCM 17111</strain>
    </source>
</reference>
<protein>
    <submittedName>
        <fullName evidence="2">Uncharacterized protein</fullName>
    </submittedName>
</protein>
<evidence type="ECO:0000313" key="3">
    <source>
        <dbReference type="Proteomes" id="UP001500954"/>
    </source>
</evidence>
<keyword evidence="1" id="KW-0732">Signal</keyword>
<dbReference type="EMBL" id="BAABCY010000065">
    <property type="protein sequence ID" value="GAA3573715.1"/>
    <property type="molecule type" value="Genomic_DNA"/>
</dbReference>
<comment type="caution">
    <text evidence="2">The sequence shown here is derived from an EMBL/GenBank/DDBJ whole genome shotgun (WGS) entry which is preliminary data.</text>
</comment>
<name>A0ABP6XWM1_9FLAO</name>
<gene>
    <name evidence="2" type="ORF">GCM10022395_23680</name>
</gene>
<feature type="signal peptide" evidence="1">
    <location>
        <begin position="1"/>
        <end position="26"/>
    </location>
</feature>
<accession>A0ABP6XWM1</accession>
<dbReference type="RefSeq" id="WP_345006361.1">
    <property type="nucleotide sequence ID" value="NZ_BAABCY010000065.1"/>
</dbReference>
<proteinExistence type="predicted"/>
<organism evidence="2 3">
    <name type="scientific">Snuella lapsa</name>
    <dbReference type="NCBI Taxonomy" id="870481"/>
    <lineage>
        <taxon>Bacteria</taxon>
        <taxon>Pseudomonadati</taxon>
        <taxon>Bacteroidota</taxon>
        <taxon>Flavobacteriia</taxon>
        <taxon>Flavobacteriales</taxon>
        <taxon>Flavobacteriaceae</taxon>
        <taxon>Snuella</taxon>
    </lineage>
</organism>